<dbReference type="PROSITE" id="PS50977">
    <property type="entry name" value="HTH_TETR_2"/>
    <property type="match status" value="1"/>
</dbReference>
<dbReference type="PROSITE" id="PS01081">
    <property type="entry name" value="HTH_TETR_1"/>
    <property type="match status" value="1"/>
</dbReference>
<evidence type="ECO:0000256" key="3">
    <source>
        <dbReference type="ARBA" id="ARBA00023163"/>
    </source>
</evidence>
<accession>A0ABT2GV11</accession>
<dbReference type="InterPro" id="IPR049445">
    <property type="entry name" value="TetR_SbtR-like_C"/>
</dbReference>
<sequence>MTKTRADAVRNRSSILDAAVELFATQGLEASVQAIADQAGVSTGTVSRHFPTKDLLYEAVLSRGMDELAELARSYRSERDPGPAFFALFDAVVTAGSVNRGLAQRLNAAINPKAIASIGKSVQILCDELEATLSAAQRAGAVRPELTLEDVETLMDACMSRTDAPQRLAAVVKQGLRPVSNTP</sequence>
<name>A0ABT2GV11_9MICO</name>
<comment type="caution">
    <text evidence="6">The sequence shown here is derived from an EMBL/GenBank/DDBJ whole genome shotgun (WGS) entry which is preliminary data.</text>
</comment>
<evidence type="ECO:0000259" key="5">
    <source>
        <dbReference type="PROSITE" id="PS50977"/>
    </source>
</evidence>
<organism evidence="6 7">
    <name type="scientific">Herbiconiux aconitum</name>
    <dbReference type="NCBI Taxonomy" id="2970913"/>
    <lineage>
        <taxon>Bacteria</taxon>
        <taxon>Bacillati</taxon>
        <taxon>Actinomycetota</taxon>
        <taxon>Actinomycetes</taxon>
        <taxon>Micrococcales</taxon>
        <taxon>Microbacteriaceae</taxon>
        <taxon>Herbiconiux</taxon>
    </lineage>
</organism>
<keyword evidence="7" id="KW-1185">Reference proteome</keyword>
<dbReference type="RefSeq" id="WP_259509638.1">
    <property type="nucleotide sequence ID" value="NZ_JANLCM010000002.1"/>
</dbReference>
<dbReference type="InterPro" id="IPR009057">
    <property type="entry name" value="Homeodomain-like_sf"/>
</dbReference>
<keyword evidence="2 4" id="KW-0238">DNA-binding</keyword>
<evidence type="ECO:0000256" key="1">
    <source>
        <dbReference type="ARBA" id="ARBA00023015"/>
    </source>
</evidence>
<dbReference type="PRINTS" id="PR00455">
    <property type="entry name" value="HTHTETR"/>
</dbReference>
<protein>
    <submittedName>
        <fullName evidence="6">TetR/AcrR family transcriptional regulator</fullName>
    </submittedName>
</protein>
<evidence type="ECO:0000256" key="4">
    <source>
        <dbReference type="PROSITE-ProRule" id="PRU00335"/>
    </source>
</evidence>
<gene>
    <name evidence="6" type="ORF">N1027_17735</name>
</gene>
<dbReference type="Gene3D" id="1.10.357.10">
    <property type="entry name" value="Tetracycline Repressor, domain 2"/>
    <property type="match status" value="1"/>
</dbReference>
<dbReference type="EMBL" id="JANLCM010000002">
    <property type="protein sequence ID" value="MCS5719976.1"/>
    <property type="molecule type" value="Genomic_DNA"/>
</dbReference>
<evidence type="ECO:0000313" key="6">
    <source>
        <dbReference type="EMBL" id="MCS5719976.1"/>
    </source>
</evidence>
<dbReference type="Pfam" id="PF21597">
    <property type="entry name" value="TetR_C_43"/>
    <property type="match status" value="1"/>
</dbReference>
<feature type="domain" description="HTH tetR-type" evidence="5">
    <location>
        <begin position="9"/>
        <end position="68"/>
    </location>
</feature>
<keyword evidence="3" id="KW-0804">Transcription</keyword>
<evidence type="ECO:0000256" key="2">
    <source>
        <dbReference type="ARBA" id="ARBA00023125"/>
    </source>
</evidence>
<dbReference type="InterPro" id="IPR001647">
    <property type="entry name" value="HTH_TetR"/>
</dbReference>
<dbReference type="Pfam" id="PF00440">
    <property type="entry name" value="TetR_N"/>
    <property type="match status" value="1"/>
</dbReference>
<dbReference type="SUPFAM" id="SSF46689">
    <property type="entry name" value="Homeodomain-like"/>
    <property type="match status" value="1"/>
</dbReference>
<feature type="DNA-binding region" description="H-T-H motif" evidence="4">
    <location>
        <begin position="31"/>
        <end position="50"/>
    </location>
</feature>
<dbReference type="PANTHER" id="PTHR30055:SF234">
    <property type="entry name" value="HTH-TYPE TRANSCRIPTIONAL REGULATOR BETI"/>
    <property type="match status" value="1"/>
</dbReference>
<dbReference type="Proteomes" id="UP001165584">
    <property type="component" value="Unassembled WGS sequence"/>
</dbReference>
<evidence type="ECO:0000313" key="7">
    <source>
        <dbReference type="Proteomes" id="UP001165584"/>
    </source>
</evidence>
<dbReference type="PANTHER" id="PTHR30055">
    <property type="entry name" value="HTH-TYPE TRANSCRIPTIONAL REGULATOR RUTR"/>
    <property type="match status" value="1"/>
</dbReference>
<reference evidence="6" key="1">
    <citation type="submission" date="2022-08" db="EMBL/GenBank/DDBJ databases">
        <authorList>
            <person name="Deng Y."/>
            <person name="Han X.-F."/>
            <person name="Zhang Y.-Q."/>
        </authorList>
    </citation>
    <scope>NUCLEOTIDE SEQUENCE</scope>
    <source>
        <strain evidence="6">CPCC 205763</strain>
    </source>
</reference>
<dbReference type="InterPro" id="IPR023772">
    <property type="entry name" value="DNA-bd_HTH_TetR-type_CS"/>
</dbReference>
<proteinExistence type="predicted"/>
<keyword evidence="1" id="KW-0805">Transcription regulation</keyword>
<dbReference type="InterPro" id="IPR050109">
    <property type="entry name" value="HTH-type_TetR-like_transc_reg"/>
</dbReference>